<gene>
    <name evidence="3" type="ORF">J2Z79_002551</name>
</gene>
<feature type="domain" description="LarA-like N-terminal" evidence="2">
    <location>
        <begin position="21"/>
        <end position="174"/>
    </location>
</feature>
<evidence type="ECO:0000256" key="1">
    <source>
        <dbReference type="SAM" id="MobiDB-lite"/>
    </source>
</evidence>
<dbReference type="Proteomes" id="UP001519289">
    <property type="component" value="Unassembled WGS sequence"/>
</dbReference>
<organism evidence="3 4">
    <name type="scientific">Symbiobacterium terraclitae</name>
    <dbReference type="NCBI Taxonomy" id="557451"/>
    <lineage>
        <taxon>Bacteria</taxon>
        <taxon>Bacillati</taxon>
        <taxon>Bacillota</taxon>
        <taxon>Clostridia</taxon>
        <taxon>Eubacteriales</taxon>
        <taxon>Symbiobacteriaceae</taxon>
        <taxon>Symbiobacterium</taxon>
    </lineage>
</organism>
<dbReference type="InterPro" id="IPR018657">
    <property type="entry name" value="LarA-like_N"/>
</dbReference>
<accession>A0ABS4JUC6</accession>
<comment type="caution">
    <text evidence="3">The sequence shown here is derived from an EMBL/GenBank/DDBJ whole genome shotgun (WGS) entry which is preliminary data.</text>
</comment>
<feature type="compositionally biased region" description="Basic and acidic residues" evidence="1">
    <location>
        <begin position="410"/>
        <end position="421"/>
    </location>
</feature>
<dbReference type="Gene3D" id="3.40.50.11440">
    <property type="match status" value="1"/>
</dbReference>
<reference evidence="3 4" key="1">
    <citation type="submission" date="2021-03" db="EMBL/GenBank/DDBJ databases">
        <title>Genomic Encyclopedia of Type Strains, Phase IV (KMG-IV): sequencing the most valuable type-strain genomes for metagenomic binning, comparative biology and taxonomic classification.</title>
        <authorList>
            <person name="Goeker M."/>
        </authorList>
    </citation>
    <scope>NUCLEOTIDE SEQUENCE [LARGE SCALE GENOMIC DNA]</scope>
    <source>
        <strain evidence="3 4">DSM 27138</strain>
    </source>
</reference>
<feature type="region of interest" description="Disordered" evidence="1">
    <location>
        <begin position="401"/>
        <end position="421"/>
    </location>
</feature>
<dbReference type="EMBL" id="JAGGLG010000023">
    <property type="protein sequence ID" value="MBP2019134.1"/>
    <property type="molecule type" value="Genomic_DNA"/>
</dbReference>
<evidence type="ECO:0000259" key="2">
    <source>
        <dbReference type="Pfam" id="PF09861"/>
    </source>
</evidence>
<protein>
    <recommendedName>
        <fullName evidence="2">LarA-like N-terminal domain-containing protein</fullName>
    </recommendedName>
</protein>
<proteinExistence type="predicted"/>
<evidence type="ECO:0000313" key="3">
    <source>
        <dbReference type="EMBL" id="MBP2019134.1"/>
    </source>
</evidence>
<name>A0ABS4JUC6_9FIRM</name>
<dbReference type="RefSeq" id="WP_209467253.1">
    <property type="nucleotide sequence ID" value="NZ_JAGGLG010000023.1"/>
</dbReference>
<sequence length="421" mass="44668">MTDGVDLPLMIPVVQHFAAPEVADVEAAMRAALDGLRLRSVVGPGMRVAITAGSRGIRNIPLILRTAAGYLKELGAEPVVVAAMGSHGGGTAEGQLAVLRSLGVTPEAVGCAVHGGVEVVELGRTGEGRPVYFDAFAAACDGVLVINRIKPHTSFRGRLESGLVKMMVVGLGKPAGAAQFHACAPERLSDALAEMGRVILQRAPILGGIAVLENAREETADLVPVGRDELIEREMALLERARALLPRLPVRALDLLIVEEMGKDIAGTGMDTNVIGRVGIFGVPDGDPAVRRIVVLDLTEASHGNANGMGLADFITRRFQRKIDFPTTYLNTLTATFVQRARMPIVCETDRDAIATALRTLGRPAPDRVRAMRIRNTLMLERLWVSPAVWAEIGGSPGLTAAGPPGPMRFDPEGRLLPEPA</sequence>
<dbReference type="Pfam" id="PF09861">
    <property type="entry name" value="Lar_N"/>
    <property type="match status" value="1"/>
</dbReference>
<evidence type="ECO:0000313" key="4">
    <source>
        <dbReference type="Proteomes" id="UP001519289"/>
    </source>
</evidence>
<keyword evidence="4" id="KW-1185">Reference proteome</keyword>